<evidence type="ECO:0000256" key="8">
    <source>
        <dbReference type="ARBA" id="ARBA00023264"/>
    </source>
</evidence>
<protein>
    <submittedName>
        <fullName evidence="10">BmrU protein</fullName>
    </submittedName>
</protein>
<evidence type="ECO:0000256" key="5">
    <source>
        <dbReference type="ARBA" id="ARBA00022777"/>
    </source>
</evidence>
<keyword evidence="7" id="KW-0444">Lipid biosynthesis</keyword>
<comment type="caution">
    <text evidence="10">The sequence shown here is derived from an EMBL/GenBank/DDBJ whole genome shotgun (WGS) entry which is preliminary data.</text>
</comment>
<evidence type="ECO:0000313" key="10">
    <source>
        <dbReference type="EMBL" id="HIY73067.1"/>
    </source>
</evidence>
<reference evidence="10" key="2">
    <citation type="submission" date="2021-04" db="EMBL/GenBank/DDBJ databases">
        <authorList>
            <person name="Gilroy R."/>
        </authorList>
    </citation>
    <scope>NUCLEOTIDE SEQUENCE</scope>
    <source>
        <strain evidence="10">CHK33-7979</strain>
    </source>
</reference>
<dbReference type="PROSITE" id="PS50146">
    <property type="entry name" value="DAGK"/>
    <property type="match status" value="1"/>
</dbReference>
<dbReference type="Pfam" id="PF00781">
    <property type="entry name" value="DAGK_cat"/>
    <property type="match status" value="1"/>
</dbReference>
<keyword evidence="7" id="KW-0443">Lipid metabolism</keyword>
<evidence type="ECO:0000256" key="6">
    <source>
        <dbReference type="ARBA" id="ARBA00022840"/>
    </source>
</evidence>
<evidence type="ECO:0000256" key="2">
    <source>
        <dbReference type="ARBA" id="ARBA00005983"/>
    </source>
</evidence>
<dbReference type="GO" id="GO:0005524">
    <property type="term" value="F:ATP binding"/>
    <property type="evidence" value="ECO:0007669"/>
    <property type="project" value="UniProtKB-KW"/>
</dbReference>
<dbReference type="GO" id="GO:0008654">
    <property type="term" value="P:phospholipid biosynthetic process"/>
    <property type="evidence" value="ECO:0007669"/>
    <property type="project" value="UniProtKB-KW"/>
</dbReference>
<dbReference type="InterPro" id="IPR016064">
    <property type="entry name" value="NAD/diacylglycerol_kinase_sf"/>
</dbReference>
<keyword evidence="7" id="KW-0594">Phospholipid biosynthesis</keyword>
<evidence type="ECO:0000259" key="9">
    <source>
        <dbReference type="PROSITE" id="PS50146"/>
    </source>
</evidence>
<dbReference type="GO" id="GO:0016301">
    <property type="term" value="F:kinase activity"/>
    <property type="evidence" value="ECO:0007669"/>
    <property type="project" value="UniProtKB-KW"/>
</dbReference>
<proteinExistence type="inferred from homology"/>
<dbReference type="InterPro" id="IPR050187">
    <property type="entry name" value="Lipid_Phosphate_FormReg"/>
</dbReference>
<evidence type="ECO:0000256" key="4">
    <source>
        <dbReference type="ARBA" id="ARBA00022741"/>
    </source>
</evidence>
<name>A0A9D1Z366_9FIRM</name>
<comment type="similarity">
    <text evidence="2">Belongs to the diacylglycerol/lipid kinase family.</text>
</comment>
<dbReference type="SUPFAM" id="SSF111331">
    <property type="entry name" value="NAD kinase/diacylglycerol kinase-like"/>
    <property type="match status" value="1"/>
</dbReference>
<keyword evidence="5" id="KW-0418">Kinase</keyword>
<evidence type="ECO:0000256" key="7">
    <source>
        <dbReference type="ARBA" id="ARBA00023209"/>
    </source>
</evidence>
<dbReference type="Proteomes" id="UP000886824">
    <property type="component" value="Unassembled WGS sequence"/>
</dbReference>
<sequence length="317" mass="33686">MKHLFLINPAAGKRGSTDALCRQIVDTFTALGLAYEIFLAAAPRDCEARARAAAESGEPVRLYACGGDGTLNEAVNGAAGYDNAAVTNVPKGTGNDFIKLFGPTYRSAFSDLAALAAGPQSAFDLMDCNGRLGIDVCCAGVDARIAADVHKYKSIPLLNGMAAYSLSLIVNVLFKGLSRPTRILAGDTVLDGESTIICICNGRHYGGGFMPVGDAQPDDGILDMLVVPKVGRLTFFRLLGAYAKGRYREHPEVLAHFHGQSFAFSSPQELTAVVDGEVIHAKDFHVSLSPKKVWFFYPAGLNYHATAITSGTQPVPL</sequence>
<dbReference type="InterPro" id="IPR017438">
    <property type="entry name" value="ATP-NAD_kinase_N"/>
</dbReference>
<dbReference type="PANTHER" id="PTHR12358">
    <property type="entry name" value="SPHINGOSINE KINASE"/>
    <property type="match status" value="1"/>
</dbReference>
<dbReference type="InterPro" id="IPR001206">
    <property type="entry name" value="Diacylglycerol_kinase_cat_dom"/>
</dbReference>
<organism evidence="10 11">
    <name type="scientific">Candidatus Intestinimonas merdavium</name>
    <dbReference type="NCBI Taxonomy" id="2838622"/>
    <lineage>
        <taxon>Bacteria</taxon>
        <taxon>Bacillati</taxon>
        <taxon>Bacillota</taxon>
        <taxon>Clostridia</taxon>
        <taxon>Eubacteriales</taxon>
        <taxon>Intestinimonas</taxon>
    </lineage>
</organism>
<dbReference type="PANTHER" id="PTHR12358:SF54">
    <property type="entry name" value="SPHINGOSINE KINASE RELATED PROTEIN"/>
    <property type="match status" value="1"/>
</dbReference>
<dbReference type="AlphaFoldDB" id="A0A9D1Z366"/>
<gene>
    <name evidence="10" type="ORF">H9826_03680</name>
</gene>
<evidence type="ECO:0000256" key="1">
    <source>
        <dbReference type="ARBA" id="ARBA00001946"/>
    </source>
</evidence>
<reference evidence="10" key="1">
    <citation type="journal article" date="2021" name="PeerJ">
        <title>Extensive microbial diversity within the chicken gut microbiome revealed by metagenomics and culture.</title>
        <authorList>
            <person name="Gilroy R."/>
            <person name="Ravi A."/>
            <person name="Getino M."/>
            <person name="Pursley I."/>
            <person name="Horton D.L."/>
            <person name="Alikhan N.F."/>
            <person name="Baker D."/>
            <person name="Gharbi K."/>
            <person name="Hall N."/>
            <person name="Watson M."/>
            <person name="Adriaenssens E.M."/>
            <person name="Foster-Nyarko E."/>
            <person name="Jarju S."/>
            <person name="Secka A."/>
            <person name="Antonio M."/>
            <person name="Oren A."/>
            <person name="Chaudhuri R.R."/>
            <person name="La Ragione R."/>
            <person name="Hildebrand F."/>
            <person name="Pallen M.J."/>
        </authorList>
    </citation>
    <scope>NUCLEOTIDE SEQUENCE</scope>
    <source>
        <strain evidence="10">CHK33-7979</strain>
    </source>
</reference>
<accession>A0A9D1Z366</accession>
<dbReference type="InterPro" id="IPR045540">
    <property type="entry name" value="YegS/DAGK_C"/>
</dbReference>
<dbReference type="Gene3D" id="2.60.200.40">
    <property type="match status" value="1"/>
</dbReference>
<dbReference type="Gene3D" id="3.40.50.10330">
    <property type="entry name" value="Probable inorganic polyphosphate/atp-NAD kinase, domain 1"/>
    <property type="match status" value="1"/>
</dbReference>
<evidence type="ECO:0000256" key="3">
    <source>
        <dbReference type="ARBA" id="ARBA00022679"/>
    </source>
</evidence>
<keyword evidence="3" id="KW-0808">Transferase</keyword>
<keyword evidence="4" id="KW-0547">Nucleotide-binding</keyword>
<feature type="domain" description="DAGKc" evidence="9">
    <location>
        <begin position="1"/>
        <end position="132"/>
    </location>
</feature>
<comment type="cofactor">
    <cofactor evidence="1">
        <name>Mg(2+)</name>
        <dbReference type="ChEBI" id="CHEBI:18420"/>
    </cofactor>
</comment>
<evidence type="ECO:0000313" key="11">
    <source>
        <dbReference type="Proteomes" id="UP000886824"/>
    </source>
</evidence>
<dbReference type="Pfam" id="PF19279">
    <property type="entry name" value="YegS_C"/>
    <property type="match status" value="1"/>
</dbReference>
<keyword evidence="8" id="KW-1208">Phospholipid metabolism</keyword>
<dbReference type="EMBL" id="DXCX01000038">
    <property type="protein sequence ID" value="HIY73067.1"/>
    <property type="molecule type" value="Genomic_DNA"/>
</dbReference>
<keyword evidence="6" id="KW-0067">ATP-binding</keyword>